<keyword evidence="4" id="KW-0560">Oxidoreductase</keyword>
<dbReference type="AlphaFoldDB" id="T0KMR5"/>
<sequence>MAMEVDKEKITSFLLTLGLTQEQISQIHQNVEASQNYTEELLCALYPANVFLPESADYSSWINKYFGSRPRLNAAAVFTPESTEQVASCVKILEFFQRKFAIRGLGFTTHPGMAGIEDGVLIALEKMNDFSLNSSGEVVSLGPGNHWGRVYETLESQGLAVTGGEMAVVGISGLLTGNGLSYFLGSRGWSSADVTNFEVVLAGGKVVNANATENTDLWWALKGGSNNFGIVTRFDMNTFPLPNGVFHGPLSYSPSQGDAALGAFYDMQTGPLLEDPHLMVTCMEMIIPAINLAIIDLIPFTDKLDFTGDYPSAIKPLLDIEPVATNMSRMTLTALASQNITPEFMGVYTARINRANINIKADKELYKKISALLFAHYESSTLEGHTIAMSWNPITPYTIRESNRKGGNPGGWQDINQNSLNFRSNWDNPADDAAALRMDEDFMAKVTEMARKRDALMPNLWMNNAAQNVDVIRSYGEDNFQKLIAVSDKYDAEKTFQRLCPGGYKLGV</sequence>
<dbReference type="Proteomes" id="UP000015530">
    <property type="component" value="Unassembled WGS sequence"/>
</dbReference>
<dbReference type="PANTHER" id="PTHR42973">
    <property type="entry name" value="BINDING OXIDOREDUCTASE, PUTATIVE (AFU_ORTHOLOGUE AFUA_1G17690)-RELATED"/>
    <property type="match status" value="1"/>
</dbReference>
<dbReference type="STRING" id="1237896.T0KMR5"/>
<evidence type="ECO:0000259" key="5">
    <source>
        <dbReference type="PROSITE" id="PS51387"/>
    </source>
</evidence>
<dbReference type="GO" id="GO:0016491">
    <property type="term" value="F:oxidoreductase activity"/>
    <property type="evidence" value="ECO:0007669"/>
    <property type="project" value="UniProtKB-KW"/>
</dbReference>
<keyword evidence="2" id="KW-0285">Flavoprotein</keyword>
<comment type="caution">
    <text evidence="6">The sequence shown here is derived from an EMBL/GenBank/DDBJ whole genome shotgun (WGS) entry which is preliminary data.</text>
</comment>
<evidence type="ECO:0000313" key="6">
    <source>
        <dbReference type="EMBL" id="EQB56927.1"/>
    </source>
</evidence>
<dbReference type="HOGENOM" id="CLU_018354_1_1_1"/>
<dbReference type="Gene3D" id="3.30.465.10">
    <property type="match status" value="1"/>
</dbReference>
<dbReference type="InterPro" id="IPR016169">
    <property type="entry name" value="FAD-bd_PCMH_sub2"/>
</dbReference>
<keyword evidence="3" id="KW-0274">FAD</keyword>
<dbReference type="InterPro" id="IPR016166">
    <property type="entry name" value="FAD-bd_PCMH"/>
</dbReference>
<evidence type="ECO:0000256" key="4">
    <source>
        <dbReference type="ARBA" id="ARBA00023002"/>
    </source>
</evidence>
<dbReference type="InterPro" id="IPR006094">
    <property type="entry name" value="Oxid_FAD_bind_N"/>
</dbReference>
<dbReference type="InterPro" id="IPR050416">
    <property type="entry name" value="FAD-linked_Oxidoreductase"/>
</dbReference>
<evidence type="ECO:0000256" key="1">
    <source>
        <dbReference type="ARBA" id="ARBA00005466"/>
    </source>
</evidence>
<evidence type="ECO:0000256" key="2">
    <source>
        <dbReference type="ARBA" id="ARBA00022630"/>
    </source>
</evidence>
<protein>
    <submittedName>
        <fullName evidence="6">FAD binding domain-containing protein</fullName>
    </submittedName>
</protein>
<proteinExistence type="inferred from homology"/>
<dbReference type="OrthoDB" id="2151789at2759"/>
<dbReference type="GO" id="GO:0071949">
    <property type="term" value="F:FAD binding"/>
    <property type="evidence" value="ECO:0007669"/>
    <property type="project" value="InterPro"/>
</dbReference>
<name>T0KMR5_COLGC</name>
<dbReference type="Pfam" id="PF01565">
    <property type="entry name" value="FAD_binding_4"/>
    <property type="match status" value="1"/>
</dbReference>
<accession>T0KMR5</accession>
<dbReference type="PANTHER" id="PTHR42973:SF54">
    <property type="entry name" value="FAD-BINDING PCMH-TYPE DOMAIN-CONTAINING PROTEIN"/>
    <property type="match status" value="1"/>
</dbReference>
<dbReference type="PROSITE" id="PS51387">
    <property type="entry name" value="FAD_PCMH"/>
    <property type="match status" value="1"/>
</dbReference>
<evidence type="ECO:0000256" key="3">
    <source>
        <dbReference type="ARBA" id="ARBA00022827"/>
    </source>
</evidence>
<organism evidence="6 7">
    <name type="scientific">Colletotrichum gloeosporioides (strain Cg-14)</name>
    <name type="common">Anthracnose fungus</name>
    <name type="synonym">Glomerella cingulata</name>
    <dbReference type="NCBI Taxonomy" id="1237896"/>
    <lineage>
        <taxon>Eukaryota</taxon>
        <taxon>Fungi</taxon>
        <taxon>Dikarya</taxon>
        <taxon>Ascomycota</taxon>
        <taxon>Pezizomycotina</taxon>
        <taxon>Sordariomycetes</taxon>
        <taxon>Hypocreomycetidae</taxon>
        <taxon>Glomerellales</taxon>
        <taxon>Glomerellaceae</taxon>
        <taxon>Colletotrichum</taxon>
        <taxon>Colletotrichum gloeosporioides species complex</taxon>
    </lineage>
</organism>
<dbReference type="InterPro" id="IPR036318">
    <property type="entry name" value="FAD-bd_PCMH-like_sf"/>
</dbReference>
<evidence type="ECO:0000313" key="7">
    <source>
        <dbReference type="Proteomes" id="UP000015530"/>
    </source>
</evidence>
<reference evidence="7" key="1">
    <citation type="journal article" date="2013" name="Mol. Plant Microbe Interact.">
        <title>Global aspects of pacC regulation of pathogenicity genes in Colletotrichum gloeosporioides as revealed by transcriptome analysis.</title>
        <authorList>
            <person name="Alkan N."/>
            <person name="Meng X."/>
            <person name="Friedlander G."/>
            <person name="Reuveni E."/>
            <person name="Sukno S."/>
            <person name="Sherman A."/>
            <person name="Thon M."/>
            <person name="Fluhr R."/>
            <person name="Prusky D."/>
        </authorList>
    </citation>
    <scope>NUCLEOTIDE SEQUENCE [LARGE SCALE GENOMIC DNA]</scope>
    <source>
        <strain evidence="7">Cg-14</strain>
    </source>
</reference>
<dbReference type="EMBL" id="AMYD01000631">
    <property type="protein sequence ID" value="EQB56927.1"/>
    <property type="molecule type" value="Genomic_DNA"/>
</dbReference>
<dbReference type="SUPFAM" id="SSF56176">
    <property type="entry name" value="FAD-binding/transporter-associated domain-like"/>
    <property type="match status" value="1"/>
</dbReference>
<comment type="similarity">
    <text evidence="1">Belongs to the oxygen-dependent FAD-linked oxidoreductase family.</text>
</comment>
<dbReference type="OMA" id="EGHTIAM"/>
<feature type="domain" description="FAD-binding PCMH-type" evidence="5">
    <location>
        <begin position="70"/>
        <end position="241"/>
    </location>
</feature>
<gene>
    <name evidence="6" type="ORF">CGLO_03020</name>
</gene>